<organism evidence="1 2">
    <name type="scientific">Pristionchus mayeri</name>
    <dbReference type="NCBI Taxonomy" id="1317129"/>
    <lineage>
        <taxon>Eukaryota</taxon>
        <taxon>Metazoa</taxon>
        <taxon>Ecdysozoa</taxon>
        <taxon>Nematoda</taxon>
        <taxon>Chromadorea</taxon>
        <taxon>Rhabditida</taxon>
        <taxon>Rhabditina</taxon>
        <taxon>Diplogasteromorpha</taxon>
        <taxon>Diplogasteroidea</taxon>
        <taxon>Neodiplogasteridae</taxon>
        <taxon>Pristionchus</taxon>
    </lineage>
</organism>
<sequence>STYQFTCLSFIVKKVYSDFELQGIDEERLNFKTYQTIQRRMQMEETTCALQETGGSNGNGLAAGLGNATAAVSNMSSMMEGAGAKVFSLFK</sequence>
<dbReference type="PANTHER" id="PTHR12166">
    <property type="entry name" value="CALCIUM-DEPENDENT SECRETION ACTIVATOR"/>
    <property type="match status" value="1"/>
</dbReference>
<evidence type="ECO:0000313" key="1">
    <source>
        <dbReference type="EMBL" id="GMR47205.1"/>
    </source>
</evidence>
<evidence type="ECO:0000313" key="2">
    <source>
        <dbReference type="Proteomes" id="UP001328107"/>
    </source>
</evidence>
<feature type="non-terminal residue" evidence="1">
    <location>
        <position position="1"/>
    </location>
</feature>
<protein>
    <submittedName>
        <fullName evidence="1">Uncharacterized protein</fullName>
    </submittedName>
</protein>
<gene>
    <name evidence="1" type="ORF">PMAYCL1PPCAC_17400</name>
</gene>
<dbReference type="GO" id="GO:1990504">
    <property type="term" value="P:dense core granule exocytosis"/>
    <property type="evidence" value="ECO:0007669"/>
    <property type="project" value="InterPro"/>
</dbReference>
<dbReference type="AlphaFoldDB" id="A0AAN5I0G8"/>
<dbReference type="Proteomes" id="UP001328107">
    <property type="component" value="Unassembled WGS sequence"/>
</dbReference>
<proteinExistence type="predicted"/>
<dbReference type="PANTHER" id="PTHR12166:SF8">
    <property type="entry name" value="CALCIUM-DEPENDENT SECRETION ACTIVATOR"/>
    <property type="match status" value="1"/>
</dbReference>
<dbReference type="GO" id="GO:0098793">
    <property type="term" value="C:presynapse"/>
    <property type="evidence" value="ECO:0007669"/>
    <property type="project" value="GOC"/>
</dbReference>
<dbReference type="GO" id="GO:0016079">
    <property type="term" value="P:synaptic vesicle exocytosis"/>
    <property type="evidence" value="ECO:0007669"/>
    <property type="project" value="InterPro"/>
</dbReference>
<accession>A0AAN5I0G8</accession>
<keyword evidence="2" id="KW-1185">Reference proteome</keyword>
<name>A0AAN5I0G8_9BILA</name>
<reference evidence="2" key="1">
    <citation type="submission" date="2022-10" db="EMBL/GenBank/DDBJ databases">
        <title>Genome assembly of Pristionchus species.</title>
        <authorList>
            <person name="Yoshida K."/>
            <person name="Sommer R.J."/>
        </authorList>
    </citation>
    <scope>NUCLEOTIDE SEQUENCE [LARGE SCALE GENOMIC DNA]</scope>
    <source>
        <strain evidence="2">RS5460</strain>
    </source>
</reference>
<comment type="caution">
    <text evidence="1">The sequence shown here is derived from an EMBL/GenBank/DDBJ whole genome shotgun (WGS) entry which is preliminary data.</text>
</comment>
<dbReference type="EMBL" id="BTRK01000004">
    <property type="protein sequence ID" value="GMR47205.1"/>
    <property type="molecule type" value="Genomic_DNA"/>
</dbReference>
<dbReference type="InterPro" id="IPR033227">
    <property type="entry name" value="CAPS"/>
</dbReference>